<name>A0ABW5RQD6_9BACI</name>
<dbReference type="InterPro" id="IPR036638">
    <property type="entry name" value="HLH_DNA-bd_sf"/>
</dbReference>
<comment type="caution">
    <text evidence="1">The sequence shown here is derived from an EMBL/GenBank/DDBJ whole genome shotgun (WGS) entry which is preliminary data.</text>
</comment>
<dbReference type="Gene3D" id="4.10.280.10">
    <property type="entry name" value="Helix-loop-helix DNA-binding domain"/>
    <property type="match status" value="1"/>
</dbReference>
<dbReference type="EMBL" id="JBHUMF010000021">
    <property type="protein sequence ID" value="MFD2680893.1"/>
    <property type="molecule type" value="Genomic_DNA"/>
</dbReference>
<dbReference type="Proteomes" id="UP001597506">
    <property type="component" value="Unassembled WGS sequence"/>
</dbReference>
<sequence>MKCLVFTVLVEKSREKLVYVSKRYGLTSKETIQASQQLDQILNLSSNQLIEK</sequence>
<accession>A0ABW5RQD6</accession>
<reference evidence="2" key="1">
    <citation type="journal article" date="2019" name="Int. J. Syst. Evol. Microbiol.">
        <title>The Global Catalogue of Microorganisms (GCM) 10K type strain sequencing project: providing services to taxonomists for standard genome sequencing and annotation.</title>
        <authorList>
            <consortium name="The Broad Institute Genomics Platform"/>
            <consortium name="The Broad Institute Genome Sequencing Center for Infectious Disease"/>
            <person name="Wu L."/>
            <person name="Ma J."/>
        </authorList>
    </citation>
    <scope>NUCLEOTIDE SEQUENCE [LARGE SCALE GENOMIC DNA]</scope>
    <source>
        <strain evidence="2">KCTC 3913</strain>
    </source>
</reference>
<dbReference type="InterPro" id="IPR018540">
    <property type="entry name" value="Spo0E-like"/>
</dbReference>
<proteinExistence type="predicted"/>
<dbReference type="InterPro" id="IPR037208">
    <property type="entry name" value="Spo0E-like_sf"/>
</dbReference>
<dbReference type="SUPFAM" id="SSF140500">
    <property type="entry name" value="BAS1536-like"/>
    <property type="match status" value="1"/>
</dbReference>
<dbReference type="Pfam" id="PF09388">
    <property type="entry name" value="SpoOE-like"/>
    <property type="match status" value="1"/>
</dbReference>
<gene>
    <name evidence="1" type="ORF">ACFSUL_09070</name>
</gene>
<organism evidence="1 2">
    <name type="scientific">Bacillus seohaeanensis</name>
    <dbReference type="NCBI Taxonomy" id="284580"/>
    <lineage>
        <taxon>Bacteria</taxon>
        <taxon>Bacillati</taxon>
        <taxon>Bacillota</taxon>
        <taxon>Bacilli</taxon>
        <taxon>Bacillales</taxon>
        <taxon>Bacillaceae</taxon>
        <taxon>Bacillus</taxon>
    </lineage>
</organism>
<evidence type="ECO:0000313" key="1">
    <source>
        <dbReference type="EMBL" id="MFD2680893.1"/>
    </source>
</evidence>
<keyword evidence="2" id="KW-1185">Reference proteome</keyword>
<protein>
    <submittedName>
        <fullName evidence="1">Aspartyl-phosphate phosphatase Spo0E family protein</fullName>
    </submittedName>
</protein>
<evidence type="ECO:0000313" key="2">
    <source>
        <dbReference type="Proteomes" id="UP001597506"/>
    </source>
</evidence>
<dbReference type="RefSeq" id="WP_084778664.1">
    <property type="nucleotide sequence ID" value="NZ_JBHUMF010000021.1"/>
</dbReference>